<dbReference type="InterPro" id="IPR000551">
    <property type="entry name" value="MerR-type_HTH_dom"/>
</dbReference>
<evidence type="ECO:0000259" key="1">
    <source>
        <dbReference type="PROSITE" id="PS50937"/>
    </source>
</evidence>
<dbReference type="SUPFAM" id="SSF46955">
    <property type="entry name" value="Putative DNA-binding domain"/>
    <property type="match status" value="1"/>
</dbReference>
<comment type="caution">
    <text evidence="2">The sequence shown here is derived from an EMBL/GenBank/DDBJ whole genome shotgun (WGS) entry which is preliminary data.</text>
</comment>
<proteinExistence type="predicted"/>
<feature type="domain" description="HTH merR-type" evidence="1">
    <location>
        <begin position="1"/>
        <end position="35"/>
    </location>
</feature>
<evidence type="ECO:0000313" key="3">
    <source>
        <dbReference type="Proteomes" id="UP001213083"/>
    </source>
</evidence>
<dbReference type="Pfam" id="PF00376">
    <property type="entry name" value="MerR"/>
    <property type="match status" value="1"/>
</dbReference>
<accession>A0ABD4W500</accession>
<keyword evidence="2" id="KW-0238">DNA-binding</keyword>
<dbReference type="GO" id="GO:0003677">
    <property type="term" value="F:DNA binding"/>
    <property type="evidence" value="ECO:0007669"/>
    <property type="project" value="UniProtKB-KW"/>
</dbReference>
<sequence length="35" mass="4235">MRRWEKKGLITPMRTAGNRRRYTVRQLDDMLGLNT</sequence>
<reference evidence="2 3" key="1">
    <citation type="submission" date="2023-01" db="EMBL/GenBank/DDBJ databases">
        <title>Sequencing of the bacterial strains from artisanal fermented milk Matsoni.</title>
        <authorList>
            <person name="Rozman V."/>
            <person name="Accetto T."/>
            <person name="Bogovic Matijasic B."/>
        </authorList>
    </citation>
    <scope>NUCLEOTIDE SEQUENCE [LARGE SCALE GENOMIC DNA]</scope>
    <source>
        <strain evidence="3">lbl143</strain>
    </source>
</reference>
<feature type="non-terminal residue" evidence="2">
    <location>
        <position position="35"/>
    </location>
</feature>
<dbReference type="Proteomes" id="UP001213083">
    <property type="component" value="Unassembled WGS sequence"/>
</dbReference>
<dbReference type="EMBL" id="JAQIEV010000227">
    <property type="protein sequence ID" value="MDA3783507.1"/>
    <property type="molecule type" value="Genomic_DNA"/>
</dbReference>
<gene>
    <name evidence="2" type="ORF">PF593_10745</name>
</gene>
<dbReference type="AlphaFoldDB" id="A0ABD4W500"/>
<name>A0ABD4W500_9LACO</name>
<organism evidence="2 3">
    <name type="scientific">Lactobacillus delbrueckii</name>
    <dbReference type="NCBI Taxonomy" id="1584"/>
    <lineage>
        <taxon>Bacteria</taxon>
        <taxon>Bacillati</taxon>
        <taxon>Bacillota</taxon>
        <taxon>Bacilli</taxon>
        <taxon>Lactobacillales</taxon>
        <taxon>Lactobacillaceae</taxon>
        <taxon>Lactobacillus</taxon>
    </lineage>
</organism>
<evidence type="ECO:0000313" key="2">
    <source>
        <dbReference type="EMBL" id="MDA3783507.1"/>
    </source>
</evidence>
<dbReference type="Gene3D" id="1.10.1660.10">
    <property type="match status" value="1"/>
</dbReference>
<protein>
    <submittedName>
        <fullName evidence="2">MerR family DNA-binding transcriptional regulator</fullName>
    </submittedName>
</protein>
<dbReference type="InterPro" id="IPR009061">
    <property type="entry name" value="DNA-bd_dom_put_sf"/>
</dbReference>
<dbReference type="PROSITE" id="PS50937">
    <property type="entry name" value="HTH_MERR_2"/>
    <property type="match status" value="1"/>
</dbReference>